<feature type="region of interest" description="Disordered" evidence="1">
    <location>
        <begin position="259"/>
        <end position="292"/>
    </location>
</feature>
<gene>
    <name evidence="2" type="ORF">X797_006317</name>
</gene>
<comment type="caution">
    <text evidence="2">The sequence shown here is derived from an EMBL/GenBank/DDBJ whole genome shotgun (WGS) entry which is preliminary data.</text>
</comment>
<feature type="compositionally biased region" description="Low complexity" evidence="1">
    <location>
        <begin position="441"/>
        <end position="457"/>
    </location>
</feature>
<feature type="compositionally biased region" description="Low complexity" evidence="1">
    <location>
        <begin position="487"/>
        <end position="500"/>
    </location>
</feature>
<name>A0A014R071_9HYPO</name>
<feature type="compositionally biased region" description="Polar residues" evidence="1">
    <location>
        <begin position="650"/>
        <end position="673"/>
    </location>
</feature>
<evidence type="ECO:0000313" key="3">
    <source>
        <dbReference type="Proteomes" id="UP000030151"/>
    </source>
</evidence>
<evidence type="ECO:0000256" key="1">
    <source>
        <dbReference type="SAM" id="MobiDB-lite"/>
    </source>
</evidence>
<feature type="region of interest" description="Disordered" evidence="1">
    <location>
        <begin position="590"/>
        <end position="673"/>
    </location>
</feature>
<dbReference type="EMBL" id="JELW01000012">
    <property type="protein sequence ID" value="EXV00600.1"/>
    <property type="molecule type" value="Genomic_DNA"/>
</dbReference>
<protein>
    <submittedName>
        <fullName evidence="2">Uncharacterized protein</fullName>
    </submittedName>
</protein>
<organism evidence="2 3">
    <name type="scientific">Metarhizium robertsii</name>
    <dbReference type="NCBI Taxonomy" id="568076"/>
    <lineage>
        <taxon>Eukaryota</taxon>
        <taxon>Fungi</taxon>
        <taxon>Dikarya</taxon>
        <taxon>Ascomycota</taxon>
        <taxon>Pezizomycotina</taxon>
        <taxon>Sordariomycetes</taxon>
        <taxon>Hypocreomycetidae</taxon>
        <taxon>Hypocreales</taxon>
        <taxon>Clavicipitaceae</taxon>
        <taxon>Metarhizium</taxon>
    </lineage>
</organism>
<dbReference type="OrthoDB" id="10362960at2759"/>
<reference evidence="2 3" key="1">
    <citation type="submission" date="2014-02" db="EMBL/GenBank/DDBJ databases">
        <title>The genome sequence of the entomopathogenic fungus Metarhizium robertsii ARSEF 2575.</title>
        <authorList>
            <person name="Giuliano Garisto Donzelli B."/>
            <person name="Roe B.A."/>
            <person name="Macmil S.L."/>
            <person name="Krasnoff S.B."/>
            <person name="Gibson D.M."/>
        </authorList>
    </citation>
    <scope>NUCLEOTIDE SEQUENCE [LARGE SCALE GENOMIC DNA]</scope>
    <source>
        <strain evidence="2 3">ARSEF 2575</strain>
    </source>
</reference>
<proteinExistence type="predicted"/>
<accession>A0A014R071</accession>
<evidence type="ECO:0000313" key="2">
    <source>
        <dbReference type="EMBL" id="EXV00600.1"/>
    </source>
</evidence>
<sequence>MMLTIREFKVLTSATTISPEALTVTDQPPSTSDKYTTLTYASTVTRSAGTKSGSASGSASESTLLSTESDSWVRSSALGVTGASTSSSSTEWEHSSSTEDGATNSESVTSPSSLSSHTSAVTATLTSDTAIKTNTLISNAEGTSSSLGTATVTQKVTVTNSVVSSAASFESSNLPITATLSSTNENSATPETSYSIATVTQIVTSTQSGNINASWGVSTSSWNSLSKGTLLPSISLITTTIIVSSQETVTTVLESASFGSTPAEETHTNSHRASSGSVSSSIASTTETDSVPRTKSYFSSTWANSTTGSSTVVSSSVAIQGSSLPGSVSSRPGSVSLVTGITTATVFLSVTIPRPTETSLFSHGGSIVTISRGSPSPPFPVPSNSTISLNRSSGSAWMSSSVLGTVVSPTRSQQSTKVSGETSSWATKTITLKSTLPPFQNTTSTSSNISHHSPWSTTVGQTRTITSIAWSSLPSHPIKHNSTDSNSIPTSRPRITSSRTRFTYQPSSILLSTNPGSNVTTKTLPPFPIPSNSTSLEQTLHSNTIHSTSLIYSSALASSSGFHRISSTNTMNATSTRTLTRKLTSTIRVLPNSTATVSQSEQSSSMRATTIRGSGSSGTSVFTGTSSSLSTLTGPLVTSSGGSSSTSTPRWTNSTTGLPAPTSSGDPDATTAESSFKQITVTTESTVLSWSRTQGVNLTTNRLTDSVFISSQSETLSPSEITLWPTNTSSFTGTESGQPEVPSVVKSTTLYPNTTETEIVPSATYTDHSGIEVTTVTLVPICTDTMVNGSSSLDVSSMSASCATFDNGTATVTRCLSLPNSNDPGITSLSNIISSKGLIIQFSPQTETSLTDR</sequence>
<feature type="compositionally biased region" description="Polar residues" evidence="1">
    <location>
        <begin position="591"/>
        <end position="612"/>
    </location>
</feature>
<dbReference type="HOGENOM" id="CLU_334652_0_0_1"/>
<feature type="region of interest" description="Disordered" evidence="1">
    <location>
        <begin position="478"/>
        <end position="500"/>
    </location>
</feature>
<feature type="compositionally biased region" description="Low complexity" evidence="1">
    <location>
        <begin position="103"/>
        <end position="118"/>
    </location>
</feature>
<feature type="compositionally biased region" description="Low complexity" evidence="1">
    <location>
        <begin position="271"/>
        <end position="284"/>
    </location>
</feature>
<feature type="region of interest" description="Disordered" evidence="1">
    <location>
        <begin position="81"/>
        <end position="118"/>
    </location>
</feature>
<feature type="compositionally biased region" description="Low complexity" evidence="1">
    <location>
        <begin position="613"/>
        <end position="649"/>
    </location>
</feature>
<dbReference type="Proteomes" id="UP000030151">
    <property type="component" value="Unassembled WGS sequence"/>
</dbReference>
<dbReference type="AlphaFoldDB" id="A0A014R071"/>
<feature type="region of interest" description="Disordered" evidence="1">
    <location>
        <begin position="436"/>
        <end position="457"/>
    </location>
</feature>